<sequence>MIGYGVANIVAPQMWTTGPRYYAAWIVQLVVAWFFSSVLLIWIRVILSRRNKKRLAKLEFDDDGNIISKKNAFVEDGGDDRRKVDVSMLDLTDLENEEFIYPL</sequence>
<dbReference type="EMBL" id="JAHLUH010000011">
    <property type="protein sequence ID" value="KAG7725953.1"/>
    <property type="molecule type" value="Genomic_DNA"/>
</dbReference>
<keyword evidence="1" id="KW-0472">Membrane</keyword>
<proteinExistence type="predicted"/>
<evidence type="ECO:0000313" key="3">
    <source>
        <dbReference type="EMBL" id="KAG7765799.1"/>
    </source>
</evidence>
<accession>A0AAN6D4U8</accession>
<protein>
    <submittedName>
        <fullName evidence="2">Uncharacterized protein</fullName>
    </submittedName>
</protein>
<keyword evidence="1" id="KW-1133">Transmembrane helix</keyword>
<feature type="transmembrane region" description="Helical" evidence="1">
    <location>
        <begin position="22"/>
        <end position="47"/>
    </location>
</feature>
<dbReference type="EMBL" id="JAHLUN010000005">
    <property type="protein sequence ID" value="KAG7765799.1"/>
    <property type="molecule type" value="Genomic_DNA"/>
</dbReference>
<keyword evidence="4" id="KW-1185">Reference proteome</keyword>
<gene>
    <name evidence="2" type="ORF">KL933_004001</name>
    <name evidence="3" type="ORF">KL946_001979</name>
</gene>
<evidence type="ECO:0000313" key="4">
    <source>
        <dbReference type="Proteomes" id="UP000697297"/>
    </source>
</evidence>
<evidence type="ECO:0000313" key="5">
    <source>
        <dbReference type="Proteomes" id="UP000738402"/>
    </source>
</evidence>
<dbReference type="AlphaFoldDB" id="A0AAN6D4U8"/>
<evidence type="ECO:0000313" key="2">
    <source>
        <dbReference type="EMBL" id="KAG7725953.1"/>
    </source>
</evidence>
<reference evidence="2 4" key="1">
    <citation type="journal article" date="2021" name="G3 (Bethesda)">
        <title>Genomic diversity, chromosomal rearrangements, and interspecies hybridization in the ogataea polymorpha species complex.</title>
        <authorList>
            <person name="Hanson S.J."/>
            <person name="Cinneide E.O."/>
            <person name="Salzberg L.I."/>
            <person name="Wolfe K.H."/>
            <person name="McGowan J."/>
            <person name="Fitzpatrick D.A."/>
            <person name="Matlin K."/>
        </authorList>
    </citation>
    <scope>NUCLEOTIDE SEQUENCE</scope>
    <source>
        <strain evidence="3">81-436-3</strain>
        <strain evidence="2">83-405-1</strain>
    </source>
</reference>
<dbReference type="Proteomes" id="UP000697297">
    <property type="component" value="Unassembled WGS sequence"/>
</dbReference>
<evidence type="ECO:0000256" key="1">
    <source>
        <dbReference type="SAM" id="Phobius"/>
    </source>
</evidence>
<comment type="caution">
    <text evidence="2">The sequence shown here is derived from an EMBL/GenBank/DDBJ whole genome shotgun (WGS) entry which is preliminary data.</text>
</comment>
<dbReference type="Proteomes" id="UP000738402">
    <property type="component" value="Unassembled WGS sequence"/>
</dbReference>
<organism evidence="2 5">
    <name type="scientific">Ogataea haglerorum</name>
    <dbReference type="NCBI Taxonomy" id="1937702"/>
    <lineage>
        <taxon>Eukaryota</taxon>
        <taxon>Fungi</taxon>
        <taxon>Dikarya</taxon>
        <taxon>Ascomycota</taxon>
        <taxon>Saccharomycotina</taxon>
        <taxon>Pichiomycetes</taxon>
        <taxon>Pichiales</taxon>
        <taxon>Pichiaceae</taxon>
        <taxon>Ogataea</taxon>
    </lineage>
</organism>
<keyword evidence="1" id="KW-0812">Transmembrane</keyword>
<name>A0AAN6D4U8_9ASCO</name>